<proteinExistence type="predicted"/>
<name>A0ABP9D7F0_9ACTN</name>
<evidence type="ECO:0000313" key="1">
    <source>
        <dbReference type="EMBL" id="GAA4824256.1"/>
    </source>
</evidence>
<dbReference type="EMBL" id="BAABIG010000089">
    <property type="protein sequence ID" value="GAA4824256.1"/>
    <property type="molecule type" value="Genomic_DNA"/>
</dbReference>
<evidence type="ECO:0000313" key="2">
    <source>
        <dbReference type="Proteomes" id="UP001501265"/>
    </source>
</evidence>
<dbReference type="RefSeq" id="WP_345624505.1">
    <property type="nucleotide sequence ID" value="NZ_BAABIG010000089.1"/>
</dbReference>
<sequence length="71" mass="7694">MLEINGQRFQEGDVVRFERAGLPKNRTRDYTITAVTGAGIEASAGGFSYGFTKATATRIGITHSPTSRNED</sequence>
<dbReference type="Proteomes" id="UP001501265">
    <property type="component" value="Unassembled WGS sequence"/>
</dbReference>
<gene>
    <name evidence="1" type="ORF">GCM10023220_67570</name>
</gene>
<accession>A0ABP9D7F0</accession>
<keyword evidence="2" id="KW-1185">Reference proteome</keyword>
<protein>
    <submittedName>
        <fullName evidence="1">Uncharacterized protein</fullName>
    </submittedName>
</protein>
<comment type="caution">
    <text evidence="1">The sequence shown here is derived from an EMBL/GenBank/DDBJ whole genome shotgun (WGS) entry which is preliminary data.</text>
</comment>
<organism evidence="1 2">
    <name type="scientific">Streptomyces ziwulingensis</name>
    <dbReference type="NCBI Taxonomy" id="1045501"/>
    <lineage>
        <taxon>Bacteria</taxon>
        <taxon>Bacillati</taxon>
        <taxon>Actinomycetota</taxon>
        <taxon>Actinomycetes</taxon>
        <taxon>Kitasatosporales</taxon>
        <taxon>Streptomycetaceae</taxon>
        <taxon>Streptomyces</taxon>
    </lineage>
</organism>
<reference evidence="2" key="1">
    <citation type="journal article" date="2019" name="Int. J. Syst. Evol. Microbiol.">
        <title>The Global Catalogue of Microorganisms (GCM) 10K type strain sequencing project: providing services to taxonomists for standard genome sequencing and annotation.</title>
        <authorList>
            <consortium name="The Broad Institute Genomics Platform"/>
            <consortium name="The Broad Institute Genome Sequencing Center for Infectious Disease"/>
            <person name="Wu L."/>
            <person name="Ma J."/>
        </authorList>
    </citation>
    <scope>NUCLEOTIDE SEQUENCE [LARGE SCALE GENOMIC DNA]</scope>
    <source>
        <strain evidence="2">JCM 18081</strain>
    </source>
</reference>